<feature type="transmembrane region" description="Helical" evidence="8">
    <location>
        <begin position="289"/>
        <end position="306"/>
    </location>
</feature>
<dbReference type="CTD" id="28968"/>
<keyword evidence="6" id="KW-0915">Sodium</keyword>
<evidence type="ECO:0000256" key="6">
    <source>
        <dbReference type="PIRSR" id="PIRSR600175-1"/>
    </source>
</evidence>
<dbReference type="SUPFAM" id="SSF161070">
    <property type="entry name" value="SNF-like"/>
    <property type="match status" value="1"/>
</dbReference>
<sequence>MTLCLVKTPGAFCWSRDSSPSRPSEAGPSGRMESEPGTSELLEGDGTDNRETWNNRVQYIMAQVGCCVGLGAIWRFPSLCHKNGGGAFLFPYMLLLFTLGFPLVFLEMALGQNLRVNVWTKIHPKMWGVGLACSMVCFLTIVYYNVFIAWGIFYLSNSFQYPLPWSRCPEANSSMPSPGCACTRPATYFWFCRTLEISSSIKESQGFVPSLGLCILVVWLTVTLLSIQGLKCQGKILCFSVTVPFVILLCFLVRSFLLEGSVYGLRHLMFTRFSAMASPKVWHEAGTQVFFNLGLGFGTLVVLSSYTSRDSNSAQDAFILVFASLTACLLATQVVFSMLGFRASVTIRQCSIQNTAKLEQLIKMGKLPPEASPPPEMQSKPIKTFTIWLYKLETPLRNKILEHVTDCNLDKELIYNKEGPALIFVAFAEAIAHFSSTPIWSVVFFLMIVSLGLTTSLALMRAIRVPLQDTFPCLRSSSWTVTMSISCLGFLVSLLFTQRSGFYLLTIFDDFVVSVILFVVVLFENVSVAWFYGAKRFLNEIQDIIGFRVSLMHDYLMRFFTLLGIAILTVCSMVELVVKDHTYQSWDKYTGTKAQLFYPTWAIVLGFSLAFVTFLPILVGMFKCLKKSSVSPMPKSLYPELPGMSSIHESVQDPQAGPSKI</sequence>
<feature type="transmembrane region" description="Helical" evidence="8">
    <location>
        <begin position="236"/>
        <end position="257"/>
    </location>
</feature>
<protein>
    <submittedName>
        <fullName evidence="9">Solute carrier family 6 member 16</fullName>
    </submittedName>
</protein>
<feature type="binding site" evidence="6">
    <location>
        <position position="68"/>
    </location>
    <ligand>
        <name>Na(+)</name>
        <dbReference type="ChEBI" id="CHEBI:29101"/>
        <label>1</label>
    </ligand>
</feature>
<evidence type="ECO:0000256" key="2">
    <source>
        <dbReference type="ARBA" id="ARBA00022448"/>
    </source>
</evidence>
<dbReference type="STRING" id="9305.ENSSHAP00000002641"/>
<comment type="subcellular location">
    <subcellularLocation>
        <location evidence="1">Membrane</location>
        <topology evidence="1">Multi-pass membrane protein</topology>
    </subcellularLocation>
</comment>
<organism evidence="9 10">
    <name type="scientific">Sarcophilus harrisii</name>
    <name type="common">Tasmanian devil</name>
    <name type="synonym">Sarcophilus laniarius</name>
    <dbReference type="NCBI Taxonomy" id="9305"/>
    <lineage>
        <taxon>Eukaryota</taxon>
        <taxon>Metazoa</taxon>
        <taxon>Chordata</taxon>
        <taxon>Craniata</taxon>
        <taxon>Vertebrata</taxon>
        <taxon>Euteleostomi</taxon>
        <taxon>Mammalia</taxon>
        <taxon>Metatheria</taxon>
        <taxon>Dasyuromorphia</taxon>
        <taxon>Dasyuridae</taxon>
        <taxon>Sarcophilus</taxon>
    </lineage>
</organism>
<dbReference type="KEGG" id="shr:100929227"/>
<evidence type="ECO:0000256" key="8">
    <source>
        <dbReference type="SAM" id="Phobius"/>
    </source>
</evidence>
<feature type="transmembrane region" description="Helical" evidence="8">
    <location>
        <begin position="511"/>
        <end position="534"/>
    </location>
</feature>
<dbReference type="InParanoid" id="G3VHI7"/>
<reference evidence="9" key="2">
    <citation type="submission" date="2025-08" db="UniProtKB">
        <authorList>
            <consortium name="Ensembl"/>
        </authorList>
    </citation>
    <scope>IDENTIFICATION</scope>
</reference>
<dbReference type="eggNOG" id="KOG3659">
    <property type="taxonomic scope" value="Eukaryota"/>
</dbReference>
<keyword evidence="3 8" id="KW-0812">Transmembrane</keyword>
<evidence type="ECO:0000256" key="1">
    <source>
        <dbReference type="ARBA" id="ARBA00004141"/>
    </source>
</evidence>
<dbReference type="Proteomes" id="UP000007648">
    <property type="component" value="Unassembled WGS sequence"/>
</dbReference>
<feature type="region of interest" description="Disordered" evidence="7">
    <location>
        <begin position="14"/>
        <end position="47"/>
    </location>
</feature>
<evidence type="ECO:0000313" key="10">
    <source>
        <dbReference type="Proteomes" id="UP000007648"/>
    </source>
</evidence>
<feature type="transmembrane region" description="Helical" evidence="8">
    <location>
        <begin position="59"/>
        <end position="76"/>
    </location>
</feature>
<accession>G3VHI7</accession>
<keyword evidence="6" id="KW-0479">Metal-binding</keyword>
<evidence type="ECO:0000256" key="7">
    <source>
        <dbReference type="SAM" id="MobiDB-lite"/>
    </source>
</evidence>
<feature type="transmembrane region" description="Helical" evidence="8">
    <location>
        <begin position="439"/>
        <end position="459"/>
    </location>
</feature>
<feature type="transmembrane region" description="Helical" evidence="8">
    <location>
        <begin position="207"/>
        <end position="227"/>
    </location>
</feature>
<dbReference type="InterPro" id="IPR037272">
    <property type="entry name" value="SNS_sf"/>
</dbReference>
<gene>
    <name evidence="9" type="primary">SLC6A16</name>
</gene>
<dbReference type="GeneTree" id="ENSGT00940000163157"/>
<dbReference type="PANTHER" id="PTHR11616">
    <property type="entry name" value="SODIUM/CHLORIDE DEPENDENT TRANSPORTER"/>
    <property type="match status" value="1"/>
</dbReference>
<dbReference type="RefSeq" id="XP_031819301.1">
    <property type="nucleotide sequence ID" value="XM_031963441.1"/>
</dbReference>
<evidence type="ECO:0000256" key="3">
    <source>
        <dbReference type="ARBA" id="ARBA00022692"/>
    </source>
</evidence>
<name>G3VHI7_SARHA</name>
<feature type="transmembrane region" description="Helical" evidence="8">
    <location>
        <begin position="598"/>
        <end position="619"/>
    </location>
</feature>
<dbReference type="GeneID" id="100929227"/>
<dbReference type="GO" id="GO:0005886">
    <property type="term" value="C:plasma membrane"/>
    <property type="evidence" value="ECO:0007669"/>
    <property type="project" value="TreeGrafter"/>
</dbReference>
<feature type="binding site" evidence="6">
    <location>
        <position position="451"/>
    </location>
    <ligand>
        <name>Na(+)</name>
        <dbReference type="ChEBI" id="CHEBI:29101"/>
        <label>1</label>
    </ligand>
</feature>
<dbReference type="PROSITE" id="PS50267">
    <property type="entry name" value="NA_NEUROTRAN_SYMP_3"/>
    <property type="match status" value="1"/>
</dbReference>
<reference evidence="9 10" key="1">
    <citation type="journal article" date="2011" name="Proc. Natl. Acad. Sci. U.S.A.">
        <title>Genetic diversity and population structure of the endangered marsupial Sarcophilus harrisii (Tasmanian devil).</title>
        <authorList>
            <person name="Miller W."/>
            <person name="Hayes V.M."/>
            <person name="Ratan A."/>
            <person name="Petersen D.C."/>
            <person name="Wittekindt N.E."/>
            <person name="Miller J."/>
            <person name="Walenz B."/>
            <person name="Knight J."/>
            <person name="Qi J."/>
            <person name="Zhao F."/>
            <person name="Wang Q."/>
            <person name="Bedoya-Reina O.C."/>
            <person name="Katiyar N."/>
            <person name="Tomsho L.P."/>
            <person name="Kasson L.M."/>
            <person name="Hardie R.A."/>
            <person name="Woodbridge P."/>
            <person name="Tindall E.A."/>
            <person name="Bertelsen M.F."/>
            <person name="Dixon D."/>
            <person name="Pyecroft S."/>
            <person name="Helgen K.M."/>
            <person name="Lesk A.M."/>
            <person name="Pringle T.H."/>
            <person name="Patterson N."/>
            <person name="Zhang Y."/>
            <person name="Kreiss A."/>
            <person name="Woods G.M."/>
            <person name="Jones M.E."/>
            <person name="Schuster S.C."/>
        </authorList>
    </citation>
    <scope>NUCLEOTIDE SEQUENCE [LARGE SCALE GENOMIC DNA]</scope>
</reference>
<dbReference type="InterPro" id="IPR000175">
    <property type="entry name" value="Na/ntran_symport"/>
</dbReference>
<evidence type="ECO:0000256" key="4">
    <source>
        <dbReference type="ARBA" id="ARBA00022989"/>
    </source>
</evidence>
<dbReference type="PROSITE" id="PS00754">
    <property type="entry name" value="NA_NEUROTRAN_SYMP_2"/>
    <property type="match status" value="1"/>
</dbReference>
<dbReference type="GO" id="GO:0006865">
    <property type="term" value="P:amino acid transport"/>
    <property type="evidence" value="ECO:0007669"/>
    <property type="project" value="TreeGrafter"/>
</dbReference>
<dbReference type="AlphaFoldDB" id="G3VHI7"/>
<keyword evidence="10" id="KW-1185">Reference proteome</keyword>
<feature type="transmembrane region" description="Helical" evidence="8">
    <location>
        <begin position="479"/>
        <end position="499"/>
    </location>
</feature>
<dbReference type="Ensembl" id="ENSSHAT00000002669.2">
    <property type="protein sequence ID" value="ENSSHAP00000002641.2"/>
    <property type="gene ID" value="ENSSHAG00000002334.2"/>
</dbReference>
<feature type="binding site" evidence="6">
    <location>
        <position position="65"/>
    </location>
    <ligand>
        <name>Na(+)</name>
        <dbReference type="ChEBI" id="CHEBI:29101"/>
        <label>1</label>
    </ligand>
</feature>
<dbReference type="PRINTS" id="PR00176">
    <property type="entry name" value="NANEUSMPORT"/>
</dbReference>
<feature type="transmembrane region" description="Helical" evidence="8">
    <location>
        <begin position="127"/>
        <end position="155"/>
    </location>
</feature>
<keyword evidence="5 8" id="KW-0472">Membrane</keyword>
<evidence type="ECO:0000313" key="9">
    <source>
        <dbReference type="Ensembl" id="ENSSHAP00000002641.2"/>
    </source>
</evidence>
<reference evidence="9" key="3">
    <citation type="submission" date="2025-09" db="UniProtKB">
        <authorList>
            <consortium name="Ensembl"/>
        </authorList>
    </citation>
    <scope>IDENTIFICATION</scope>
</reference>
<feature type="transmembrane region" description="Helical" evidence="8">
    <location>
        <begin position="88"/>
        <end position="106"/>
    </location>
</feature>
<dbReference type="PANTHER" id="PTHR11616:SF233">
    <property type="entry name" value="TRANSPORTER"/>
    <property type="match status" value="1"/>
</dbReference>
<proteinExistence type="predicted"/>
<dbReference type="OrthoDB" id="6581954at2759"/>
<dbReference type="Pfam" id="PF00209">
    <property type="entry name" value="SNF"/>
    <property type="match status" value="1"/>
</dbReference>
<dbReference type="GO" id="GO:0035725">
    <property type="term" value="P:sodium ion transmembrane transport"/>
    <property type="evidence" value="ECO:0007669"/>
    <property type="project" value="TreeGrafter"/>
</dbReference>
<dbReference type="GO" id="GO:0046872">
    <property type="term" value="F:metal ion binding"/>
    <property type="evidence" value="ECO:0007669"/>
    <property type="project" value="UniProtKB-KW"/>
</dbReference>
<keyword evidence="4 8" id="KW-1133">Transmembrane helix</keyword>
<keyword evidence="2" id="KW-0813">Transport</keyword>
<dbReference type="HOGENOM" id="CLU_006855_8_1_1"/>
<dbReference type="NCBIfam" id="NF037979">
    <property type="entry name" value="Na_transp"/>
    <property type="match status" value="1"/>
</dbReference>
<feature type="transmembrane region" description="Helical" evidence="8">
    <location>
        <begin position="555"/>
        <end position="578"/>
    </location>
</feature>
<feature type="transmembrane region" description="Helical" evidence="8">
    <location>
        <begin position="318"/>
        <end position="339"/>
    </location>
</feature>
<evidence type="ECO:0000256" key="5">
    <source>
        <dbReference type="ARBA" id="ARBA00023136"/>
    </source>
</evidence>